<evidence type="ECO:0000313" key="9">
    <source>
        <dbReference type="Proteomes" id="UP001284601"/>
    </source>
</evidence>
<keyword evidence="3 7" id="KW-0812">Transmembrane</keyword>
<feature type="transmembrane region" description="Helical" evidence="7">
    <location>
        <begin position="266"/>
        <end position="285"/>
    </location>
</feature>
<feature type="region of interest" description="Disordered" evidence="6">
    <location>
        <begin position="1"/>
        <end position="20"/>
    </location>
</feature>
<keyword evidence="2" id="KW-1003">Cell membrane</keyword>
<evidence type="ECO:0000313" key="8">
    <source>
        <dbReference type="EMBL" id="MDW5593927.1"/>
    </source>
</evidence>
<keyword evidence="5 7" id="KW-0472">Membrane</keyword>
<evidence type="ECO:0000256" key="7">
    <source>
        <dbReference type="SAM" id="Phobius"/>
    </source>
</evidence>
<feature type="transmembrane region" description="Helical" evidence="7">
    <location>
        <begin position="162"/>
        <end position="183"/>
    </location>
</feature>
<organism evidence="8 9">
    <name type="scientific">Conexibacter stalactiti</name>
    <dbReference type="NCBI Taxonomy" id="1940611"/>
    <lineage>
        <taxon>Bacteria</taxon>
        <taxon>Bacillati</taxon>
        <taxon>Actinomycetota</taxon>
        <taxon>Thermoleophilia</taxon>
        <taxon>Solirubrobacterales</taxon>
        <taxon>Conexibacteraceae</taxon>
        <taxon>Conexibacter</taxon>
    </lineage>
</organism>
<dbReference type="InterPro" id="IPR022791">
    <property type="entry name" value="L-PG_synthase/AglD"/>
</dbReference>
<protein>
    <submittedName>
        <fullName evidence="8">Lysylphosphatidylglycerol synthase transmembrane domain-containing protein</fullName>
    </submittedName>
</protein>
<feature type="transmembrane region" description="Helical" evidence="7">
    <location>
        <begin position="119"/>
        <end position="142"/>
    </location>
</feature>
<reference evidence="9" key="1">
    <citation type="submission" date="2023-07" db="EMBL/GenBank/DDBJ databases">
        <title>Conexibacter stalactiti sp. nov., isolated from stalactites in a lava cave and emended description of the genus Conexibacter.</title>
        <authorList>
            <person name="Lee S.D."/>
        </authorList>
    </citation>
    <scope>NUCLEOTIDE SEQUENCE [LARGE SCALE GENOMIC DNA]</scope>
    <source>
        <strain evidence="9">KCTC 39840</strain>
    </source>
</reference>
<name>A0ABU4HKT9_9ACTN</name>
<feature type="transmembrane region" description="Helical" evidence="7">
    <location>
        <begin position="347"/>
        <end position="363"/>
    </location>
</feature>
<evidence type="ECO:0000256" key="6">
    <source>
        <dbReference type="SAM" id="MobiDB-lite"/>
    </source>
</evidence>
<comment type="caution">
    <text evidence="8">The sequence shown here is derived from an EMBL/GenBank/DDBJ whole genome shotgun (WGS) entry which is preliminary data.</text>
</comment>
<dbReference type="Pfam" id="PF03706">
    <property type="entry name" value="LPG_synthase_TM"/>
    <property type="match status" value="1"/>
</dbReference>
<keyword evidence="4 7" id="KW-1133">Transmembrane helix</keyword>
<feature type="transmembrane region" description="Helical" evidence="7">
    <location>
        <begin position="83"/>
        <end position="107"/>
    </location>
</feature>
<feature type="transmembrane region" description="Helical" evidence="7">
    <location>
        <begin position="45"/>
        <end position="63"/>
    </location>
</feature>
<dbReference type="NCBIfam" id="TIGR00374">
    <property type="entry name" value="flippase-like domain"/>
    <property type="match status" value="1"/>
</dbReference>
<comment type="subcellular location">
    <subcellularLocation>
        <location evidence="1">Cell membrane</location>
        <topology evidence="1">Multi-pass membrane protein</topology>
    </subcellularLocation>
</comment>
<sequence length="377" mass="41015">MGEDGIRRSSDTHAPSPVEEIEETFVEEDHHDEEMPRVVITRRRLIASVVFVAAVLAFLYFVLPEISGMKETWDRVADGDHAWLAAALAFEILSMASYVALFHGIHIPPGSRISLRDSYLMTMASLAATRLFAAGGAGGVALTAWALRRAGLPRREVAERMIAFLVLLYGVYVIAMIVCGIGLRTGIFNGPAPFGLTVLPAIVGVVAVCLFVPLAFVPEDFPERIERMAPRRPRAAKWLRRFALGPASMRGGIRFAFYKVTHPDRAMFGVATWWIFNVAILWASFHAFGEAPPLAVIVQGYFVGMLGNLLPLPGGIGGVDGGMIGAFVAFGVGGSLAVLAVLAYRLLAFWLPTIPGIIAYLGLRKRVETWRREPAAV</sequence>
<evidence type="ECO:0000256" key="2">
    <source>
        <dbReference type="ARBA" id="ARBA00022475"/>
    </source>
</evidence>
<evidence type="ECO:0000256" key="3">
    <source>
        <dbReference type="ARBA" id="ARBA00022692"/>
    </source>
</evidence>
<feature type="compositionally biased region" description="Basic and acidic residues" evidence="6">
    <location>
        <begin position="1"/>
        <end position="11"/>
    </location>
</feature>
<keyword evidence="9" id="KW-1185">Reference proteome</keyword>
<dbReference type="EMBL" id="JAWSTH010000010">
    <property type="protein sequence ID" value="MDW5593927.1"/>
    <property type="molecule type" value="Genomic_DNA"/>
</dbReference>
<accession>A0ABU4HKT9</accession>
<proteinExistence type="predicted"/>
<gene>
    <name evidence="8" type="ORF">R7226_06255</name>
</gene>
<dbReference type="Proteomes" id="UP001284601">
    <property type="component" value="Unassembled WGS sequence"/>
</dbReference>
<dbReference type="PANTHER" id="PTHR39087">
    <property type="entry name" value="UPF0104 MEMBRANE PROTEIN MJ1595"/>
    <property type="match status" value="1"/>
</dbReference>
<evidence type="ECO:0000256" key="5">
    <source>
        <dbReference type="ARBA" id="ARBA00023136"/>
    </source>
</evidence>
<dbReference type="RefSeq" id="WP_318596186.1">
    <property type="nucleotide sequence ID" value="NZ_JAWSTH010000010.1"/>
</dbReference>
<dbReference type="PANTHER" id="PTHR39087:SF2">
    <property type="entry name" value="UPF0104 MEMBRANE PROTEIN MJ1595"/>
    <property type="match status" value="1"/>
</dbReference>
<evidence type="ECO:0000256" key="4">
    <source>
        <dbReference type="ARBA" id="ARBA00022989"/>
    </source>
</evidence>
<evidence type="ECO:0000256" key="1">
    <source>
        <dbReference type="ARBA" id="ARBA00004651"/>
    </source>
</evidence>
<feature type="transmembrane region" description="Helical" evidence="7">
    <location>
        <begin position="195"/>
        <end position="218"/>
    </location>
</feature>